<organism evidence="1">
    <name type="scientific">bioreactor metagenome</name>
    <dbReference type="NCBI Taxonomy" id="1076179"/>
    <lineage>
        <taxon>unclassified sequences</taxon>
        <taxon>metagenomes</taxon>
        <taxon>ecological metagenomes</taxon>
    </lineage>
</organism>
<dbReference type="EMBL" id="VSSQ01107618">
    <property type="protein sequence ID" value="MPN46720.1"/>
    <property type="molecule type" value="Genomic_DNA"/>
</dbReference>
<dbReference type="AlphaFoldDB" id="A0A645I6J4"/>
<proteinExistence type="predicted"/>
<gene>
    <name evidence="1" type="ORF">SDC9_194317</name>
</gene>
<comment type="caution">
    <text evidence="1">The sequence shown here is derived from an EMBL/GenBank/DDBJ whole genome shotgun (WGS) entry which is preliminary data.</text>
</comment>
<protein>
    <submittedName>
        <fullName evidence="1">Uncharacterized protein</fullName>
    </submittedName>
</protein>
<reference evidence="1" key="1">
    <citation type="submission" date="2019-08" db="EMBL/GenBank/DDBJ databases">
        <authorList>
            <person name="Kucharzyk K."/>
            <person name="Murdoch R.W."/>
            <person name="Higgins S."/>
            <person name="Loffler F."/>
        </authorList>
    </citation>
    <scope>NUCLEOTIDE SEQUENCE</scope>
</reference>
<name>A0A645I6J4_9ZZZZ</name>
<sequence>MPISLMPEMTTIPKTRAASVSIVKYPWINPVEKAWVSKGAIGCQGVPIGVIKPFATNITNTIKSTGVIIFPMRSTSLEGVIESHPVNKKKSIVNINKGMGLVRSCSLKKGLTPTS</sequence>
<accession>A0A645I6J4</accession>
<evidence type="ECO:0000313" key="1">
    <source>
        <dbReference type="EMBL" id="MPN46720.1"/>
    </source>
</evidence>